<dbReference type="Proteomes" id="UP000828390">
    <property type="component" value="Unassembled WGS sequence"/>
</dbReference>
<organism evidence="1 2">
    <name type="scientific">Dreissena polymorpha</name>
    <name type="common">Zebra mussel</name>
    <name type="synonym">Mytilus polymorpha</name>
    <dbReference type="NCBI Taxonomy" id="45954"/>
    <lineage>
        <taxon>Eukaryota</taxon>
        <taxon>Metazoa</taxon>
        <taxon>Spiralia</taxon>
        <taxon>Lophotrochozoa</taxon>
        <taxon>Mollusca</taxon>
        <taxon>Bivalvia</taxon>
        <taxon>Autobranchia</taxon>
        <taxon>Heteroconchia</taxon>
        <taxon>Euheterodonta</taxon>
        <taxon>Imparidentia</taxon>
        <taxon>Neoheterodontei</taxon>
        <taxon>Myida</taxon>
        <taxon>Dreissenoidea</taxon>
        <taxon>Dreissenidae</taxon>
        <taxon>Dreissena</taxon>
    </lineage>
</organism>
<protein>
    <recommendedName>
        <fullName evidence="3">DUF3504 domain-containing protein</fullName>
    </recommendedName>
</protein>
<evidence type="ECO:0000313" key="2">
    <source>
        <dbReference type="Proteomes" id="UP000828390"/>
    </source>
</evidence>
<dbReference type="InterPro" id="IPR042838">
    <property type="entry name" value="KIAA1958"/>
</dbReference>
<gene>
    <name evidence="1" type="ORF">DPMN_193641</name>
</gene>
<evidence type="ECO:0000313" key="1">
    <source>
        <dbReference type="EMBL" id="KAH3691041.1"/>
    </source>
</evidence>
<evidence type="ECO:0008006" key="3">
    <source>
        <dbReference type="Google" id="ProtNLM"/>
    </source>
</evidence>
<reference evidence="1" key="2">
    <citation type="submission" date="2020-11" db="EMBL/GenBank/DDBJ databases">
        <authorList>
            <person name="McCartney M.A."/>
            <person name="Auch B."/>
            <person name="Kono T."/>
            <person name="Mallez S."/>
            <person name="Becker A."/>
            <person name="Gohl D.M."/>
            <person name="Silverstein K.A.T."/>
            <person name="Koren S."/>
            <person name="Bechman K.B."/>
            <person name="Herman A."/>
            <person name="Abrahante J.E."/>
            <person name="Garbe J."/>
        </authorList>
    </citation>
    <scope>NUCLEOTIDE SEQUENCE</scope>
    <source>
        <strain evidence="1">Duluth1</strain>
        <tissue evidence="1">Whole animal</tissue>
    </source>
</reference>
<comment type="caution">
    <text evidence="1">The sequence shown here is derived from an EMBL/GenBank/DDBJ whole genome shotgun (WGS) entry which is preliminary data.</text>
</comment>
<sequence>MNEMENEEINFMFSDIFDFEDYFNENTEILNETSSLAEETTATVSTATVSAATKVPATLLSITETNQTYRRASETISAGIQSSTATAVKTATATTMKRQFREVNIDNFLNENENMNTKKKTVSDMKLFNQFLLHKQDSRNVENIPAHDLNNLICEFLLGVTKKDGSEYEPTTLRGIIGSIDRYLKHNNSNISLMNDKEFAKVWEVMKSKQKALKKQGYGNKPREAVALTKEHIEAMYSAQTLGDSSPRALIHSLWMICTTHFGMRTGNEIHKLCWGDVTLGVDFESGEEYITRDTERQTKTRTGENPRNTR</sequence>
<reference evidence="1" key="1">
    <citation type="journal article" date="2019" name="bioRxiv">
        <title>The Genome of the Zebra Mussel, Dreissena polymorpha: A Resource for Invasive Species Research.</title>
        <authorList>
            <person name="McCartney M.A."/>
            <person name="Auch B."/>
            <person name="Kono T."/>
            <person name="Mallez S."/>
            <person name="Zhang Y."/>
            <person name="Obille A."/>
            <person name="Becker A."/>
            <person name="Abrahante J.E."/>
            <person name="Garbe J."/>
            <person name="Badalamenti J.P."/>
            <person name="Herman A."/>
            <person name="Mangelson H."/>
            <person name="Liachko I."/>
            <person name="Sullivan S."/>
            <person name="Sone E.D."/>
            <person name="Koren S."/>
            <person name="Silverstein K.A.T."/>
            <person name="Beckman K.B."/>
            <person name="Gohl D.M."/>
        </authorList>
    </citation>
    <scope>NUCLEOTIDE SEQUENCE</scope>
    <source>
        <strain evidence="1">Duluth1</strain>
        <tissue evidence="1">Whole animal</tissue>
    </source>
</reference>
<accession>A0A9D3Y102</accession>
<dbReference type="PANTHER" id="PTHR46963:SF4">
    <property type="entry name" value="HYPOTHETICAL PROTEIN MGC115716"/>
    <property type="match status" value="1"/>
</dbReference>
<keyword evidence="2" id="KW-1185">Reference proteome</keyword>
<proteinExistence type="predicted"/>
<dbReference type="EMBL" id="JAIWYP010000046">
    <property type="protein sequence ID" value="KAH3691041.1"/>
    <property type="molecule type" value="Genomic_DNA"/>
</dbReference>
<name>A0A9D3Y102_DREPO</name>
<dbReference type="AlphaFoldDB" id="A0A9D3Y102"/>
<dbReference type="PANTHER" id="PTHR46963">
    <property type="entry name" value="SIMILAR TO RIKEN CDNA E130308A19"/>
    <property type="match status" value="1"/>
</dbReference>